<comment type="caution">
    <text evidence="2">The sequence shown here is derived from an EMBL/GenBank/DDBJ whole genome shotgun (WGS) entry which is preliminary data.</text>
</comment>
<protein>
    <submittedName>
        <fullName evidence="2">Uncharacterized protein</fullName>
    </submittedName>
</protein>
<dbReference type="EMBL" id="JAVHUY010000019">
    <property type="protein sequence ID" value="MDQ7907092.1"/>
    <property type="molecule type" value="Genomic_DNA"/>
</dbReference>
<keyword evidence="3" id="KW-1185">Reference proteome</keyword>
<dbReference type="Proteomes" id="UP001230908">
    <property type="component" value="Unassembled WGS sequence"/>
</dbReference>
<organism evidence="2 3">
    <name type="scientific">Phytohabitans maris</name>
    <dbReference type="NCBI Taxonomy" id="3071409"/>
    <lineage>
        <taxon>Bacteria</taxon>
        <taxon>Bacillati</taxon>
        <taxon>Actinomycetota</taxon>
        <taxon>Actinomycetes</taxon>
        <taxon>Micromonosporales</taxon>
        <taxon>Micromonosporaceae</taxon>
    </lineage>
</organism>
<gene>
    <name evidence="2" type="ORF">RB614_21500</name>
</gene>
<proteinExistence type="predicted"/>
<reference evidence="2 3" key="1">
    <citation type="submission" date="2023-08" db="EMBL/GenBank/DDBJ databases">
        <title>Phytohabitans sansha sp. nov., isolated from marine sediment.</title>
        <authorList>
            <person name="Zhao Y."/>
            <person name="Yi K."/>
        </authorList>
    </citation>
    <scope>NUCLEOTIDE SEQUENCE [LARGE SCALE GENOMIC DNA]</scope>
    <source>
        <strain evidence="2 3">ZYX-F-186</strain>
    </source>
</reference>
<name>A0ABU0ZJ68_9ACTN</name>
<evidence type="ECO:0000313" key="2">
    <source>
        <dbReference type="EMBL" id="MDQ7907092.1"/>
    </source>
</evidence>
<evidence type="ECO:0000313" key="3">
    <source>
        <dbReference type="Proteomes" id="UP001230908"/>
    </source>
</evidence>
<sequence>MAAPLGIDPTDHRLGWTVTHLPARSARDRAPEPEGDDRCRREKRFRADGL</sequence>
<feature type="region of interest" description="Disordered" evidence="1">
    <location>
        <begin position="22"/>
        <end position="50"/>
    </location>
</feature>
<dbReference type="RefSeq" id="WP_308714361.1">
    <property type="nucleotide sequence ID" value="NZ_JAVHUY010000019.1"/>
</dbReference>
<evidence type="ECO:0000256" key="1">
    <source>
        <dbReference type="SAM" id="MobiDB-lite"/>
    </source>
</evidence>
<feature type="compositionally biased region" description="Basic and acidic residues" evidence="1">
    <location>
        <begin position="25"/>
        <end position="50"/>
    </location>
</feature>
<accession>A0ABU0ZJ68</accession>